<dbReference type="HAMAP" id="MF_00537">
    <property type="entry name" value="Ribosomal_uS14_1"/>
    <property type="match status" value="1"/>
</dbReference>
<sequence>MAKKNMIERNLKRVQLVNKYNQKRKEFRHLIKTSKTFKKTLRFQSQLQKIPRNSLQCRTRNRCWVTGRSRGFYSHFGLSRHVFREMAHKGLLPGIKKSSW</sequence>
<accession>A0A3S8UVX3</accession>
<comment type="similarity">
    <text evidence="1">Belongs to the universal ribosomal protein uS14 family.</text>
</comment>
<evidence type="ECO:0000256" key="2">
    <source>
        <dbReference type="ARBA" id="ARBA00022980"/>
    </source>
</evidence>
<dbReference type="AlphaFoldDB" id="A0A3S8UVX3"/>
<reference evidence="5" key="1">
    <citation type="journal article" date="2018" name="J. Phycol.">
        <title>Molecular phylogenetics supports a clade of red algal parasites retaining native plastids: taxonomy and terminology revised.</title>
        <authorList>
            <person name="Salomaki E.D."/>
            <person name="Lane C.E."/>
        </authorList>
    </citation>
    <scope>NUCLEOTIDE SEQUENCE</scope>
</reference>
<dbReference type="Gene3D" id="1.10.287.1480">
    <property type="match status" value="1"/>
</dbReference>
<dbReference type="GO" id="GO:0006412">
    <property type="term" value="P:translation"/>
    <property type="evidence" value="ECO:0007669"/>
    <property type="project" value="InterPro"/>
</dbReference>
<dbReference type="PROSITE" id="PS00527">
    <property type="entry name" value="RIBOSOMAL_S14"/>
    <property type="match status" value="1"/>
</dbReference>
<name>A0A3S8UVX3_9FLOR</name>
<proteinExistence type="inferred from homology"/>
<evidence type="ECO:0000256" key="4">
    <source>
        <dbReference type="ARBA" id="ARBA00035247"/>
    </source>
</evidence>
<dbReference type="InterPro" id="IPR018271">
    <property type="entry name" value="Ribosomal_uS14_CS"/>
</dbReference>
<dbReference type="PANTHER" id="PTHR19836">
    <property type="entry name" value="30S RIBOSOMAL PROTEIN S14"/>
    <property type="match status" value="1"/>
</dbReference>
<evidence type="ECO:0000313" key="5">
    <source>
        <dbReference type="EMBL" id="AZL87978.1"/>
    </source>
</evidence>
<geneLocation type="plastid" evidence="5"/>
<gene>
    <name evidence="5" type="primary">rps14</name>
</gene>
<dbReference type="GO" id="GO:0003735">
    <property type="term" value="F:structural constituent of ribosome"/>
    <property type="evidence" value="ECO:0007669"/>
    <property type="project" value="InterPro"/>
</dbReference>
<dbReference type="SUPFAM" id="SSF57716">
    <property type="entry name" value="Glucocorticoid receptor-like (DNA-binding domain)"/>
    <property type="match status" value="1"/>
</dbReference>
<dbReference type="InterPro" id="IPR023036">
    <property type="entry name" value="Ribosomal_uS14_bac/plastid"/>
</dbReference>
<dbReference type="PANTHER" id="PTHR19836:SF19">
    <property type="entry name" value="SMALL RIBOSOMAL SUBUNIT PROTEIN US14M"/>
    <property type="match status" value="1"/>
</dbReference>
<organism evidence="5">
    <name type="scientific">Leachiella pacifica</name>
    <dbReference type="NCBI Taxonomy" id="282357"/>
    <lineage>
        <taxon>Eukaryota</taxon>
        <taxon>Rhodophyta</taxon>
        <taxon>Florideophyceae</taxon>
        <taxon>Rhodymeniophycidae</taxon>
        <taxon>Gigartinales</taxon>
        <taxon>Choreocolacaceae</taxon>
        <taxon>Leachiella</taxon>
    </lineage>
</organism>
<dbReference type="InterPro" id="IPR001209">
    <property type="entry name" value="Ribosomal_uS14"/>
</dbReference>
<dbReference type="Pfam" id="PF00253">
    <property type="entry name" value="Ribosomal_S14"/>
    <property type="match status" value="1"/>
</dbReference>
<keyword evidence="2 5" id="KW-0689">Ribosomal protein</keyword>
<dbReference type="EMBL" id="MK039117">
    <property type="protein sequence ID" value="AZL87978.1"/>
    <property type="molecule type" value="Genomic_DNA"/>
</dbReference>
<dbReference type="NCBIfam" id="NF006477">
    <property type="entry name" value="PRK08881.1"/>
    <property type="match status" value="1"/>
</dbReference>
<evidence type="ECO:0000256" key="3">
    <source>
        <dbReference type="ARBA" id="ARBA00023274"/>
    </source>
</evidence>
<dbReference type="GO" id="GO:0015935">
    <property type="term" value="C:small ribosomal subunit"/>
    <property type="evidence" value="ECO:0007669"/>
    <property type="project" value="TreeGrafter"/>
</dbReference>
<keyword evidence="5" id="KW-0934">Plastid</keyword>
<keyword evidence="3" id="KW-0687">Ribonucleoprotein</keyword>
<dbReference type="GO" id="GO:0005737">
    <property type="term" value="C:cytoplasm"/>
    <property type="evidence" value="ECO:0007669"/>
    <property type="project" value="UniProtKB-ARBA"/>
</dbReference>
<protein>
    <recommendedName>
        <fullName evidence="4">Small ribosomal subunit protein uS14c</fullName>
    </recommendedName>
</protein>
<dbReference type="FunFam" id="1.10.287.1480:FF:000001">
    <property type="entry name" value="30S ribosomal protein S14"/>
    <property type="match status" value="1"/>
</dbReference>
<evidence type="ECO:0000256" key="1">
    <source>
        <dbReference type="ARBA" id="ARBA00009083"/>
    </source>
</evidence>